<feature type="coiled-coil region" evidence="1">
    <location>
        <begin position="44"/>
        <end position="71"/>
    </location>
</feature>
<protein>
    <submittedName>
        <fullName evidence="2">Uncharacterized protein</fullName>
    </submittedName>
</protein>
<keyword evidence="3" id="KW-1185">Reference proteome</keyword>
<name>A0A1M4N488_9RHOB</name>
<sequence length="126" mass="15328">MDLSRKWTPALSKEAFVRGDLSEEFWRHFMAIIKVAHQVNHWIEEERSNRRNKFEQERAEAEQEIFNHRHIFAMEFKELFESATTQQEHDLVKEILQRSLFKPFHAAGWENVQLDFLRIEKFEGRI</sequence>
<dbReference type="RefSeq" id="WP_143152132.1">
    <property type="nucleotide sequence ID" value="NZ_FMJB01000065.1"/>
</dbReference>
<dbReference type="EMBL" id="FMJB01000065">
    <property type="protein sequence ID" value="SCM69690.1"/>
    <property type="molecule type" value="Genomic_DNA"/>
</dbReference>
<gene>
    <name evidence="2" type="ORF">KARMA_3930</name>
</gene>
<accession>A0A1M4N488</accession>
<evidence type="ECO:0000313" key="3">
    <source>
        <dbReference type="Proteomes" id="UP000184085"/>
    </source>
</evidence>
<evidence type="ECO:0000256" key="1">
    <source>
        <dbReference type="SAM" id="Coils"/>
    </source>
</evidence>
<dbReference type="Proteomes" id="UP000184085">
    <property type="component" value="Unassembled WGS sequence"/>
</dbReference>
<evidence type="ECO:0000313" key="2">
    <source>
        <dbReference type="EMBL" id="SCM69690.1"/>
    </source>
</evidence>
<dbReference type="AlphaFoldDB" id="A0A1M4N488"/>
<organism evidence="2 3">
    <name type="scientific">Donghicola eburneus</name>
    <dbReference type="NCBI Taxonomy" id="393278"/>
    <lineage>
        <taxon>Bacteria</taxon>
        <taxon>Pseudomonadati</taxon>
        <taxon>Pseudomonadota</taxon>
        <taxon>Alphaproteobacteria</taxon>
        <taxon>Rhodobacterales</taxon>
        <taxon>Roseobacteraceae</taxon>
        <taxon>Donghicola</taxon>
    </lineage>
</organism>
<keyword evidence="1" id="KW-0175">Coiled coil</keyword>
<reference evidence="3" key="1">
    <citation type="submission" date="2016-09" db="EMBL/GenBank/DDBJ databases">
        <authorList>
            <person name="Wibberg D."/>
        </authorList>
    </citation>
    <scope>NUCLEOTIDE SEQUENCE [LARGE SCALE GENOMIC DNA]</scope>
</reference>
<proteinExistence type="predicted"/>